<name>B4W4S5_9CYAN</name>
<proteinExistence type="predicted"/>
<gene>
    <name evidence="1" type="ORF">MC7420_1532</name>
</gene>
<reference evidence="1 2" key="1">
    <citation type="submission" date="2008-07" db="EMBL/GenBank/DDBJ databases">
        <authorList>
            <person name="Tandeau de Marsac N."/>
            <person name="Ferriera S."/>
            <person name="Johnson J."/>
            <person name="Kravitz S."/>
            <person name="Beeson K."/>
            <person name="Sutton G."/>
            <person name="Rogers Y.-H."/>
            <person name="Friedman R."/>
            <person name="Frazier M."/>
            <person name="Venter J.C."/>
        </authorList>
    </citation>
    <scope>NUCLEOTIDE SEQUENCE [LARGE SCALE GENOMIC DNA]</scope>
    <source>
        <strain evidence="1 2">PCC 7420</strain>
    </source>
</reference>
<dbReference type="STRING" id="118168.MC7420_1532"/>
<organism evidence="1 2">
    <name type="scientific">Coleofasciculus chthonoplastes PCC 7420</name>
    <dbReference type="NCBI Taxonomy" id="118168"/>
    <lineage>
        <taxon>Bacteria</taxon>
        <taxon>Bacillati</taxon>
        <taxon>Cyanobacteriota</taxon>
        <taxon>Cyanophyceae</taxon>
        <taxon>Coleofasciculales</taxon>
        <taxon>Coleofasciculaceae</taxon>
        <taxon>Coleofasciculus</taxon>
    </lineage>
</organism>
<protein>
    <submittedName>
        <fullName evidence="1">Uncharacterized protein</fullName>
    </submittedName>
</protein>
<dbReference type="AlphaFoldDB" id="B4W4S5"/>
<dbReference type="OrthoDB" id="495362at2"/>
<evidence type="ECO:0000313" key="2">
    <source>
        <dbReference type="Proteomes" id="UP000003835"/>
    </source>
</evidence>
<sequence length="125" mass="14644">MSNQQDVIAELLNSVREKDSDNEDKKSYGEEHLTQLRTACDNFLRKEDFKVGQIVKWKKDLKNRKLPHKNQPAIVVRVLDEPIVSTEDESSSPYFLEKLDIVLGVMSNEGTFLTFYYDSSRFEYY</sequence>
<dbReference type="Proteomes" id="UP000003835">
    <property type="component" value="Unassembled WGS sequence"/>
</dbReference>
<evidence type="ECO:0000313" key="1">
    <source>
        <dbReference type="EMBL" id="EDX70788.1"/>
    </source>
</evidence>
<dbReference type="eggNOG" id="ENOG5032W12">
    <property type="taxonomic scope" value="Bacteria"/>
</dbReference>
<dbReference type="RefSeq" id="WP_006106347.1">
    <property type="nucleotide sequence ID" value="NZ_DS989881.1"/>
</dbReference>
<accession>B4W4S5</accession>
<keyword evidence="2" id="KW-1185">Reference proteome</keyword>
<dbReference type="EMBL" id="DS989881">
    <property type="protein sequence ID" value="EDX70788.1"/>
    <property type="molecule type" value="Genomic_DNA"/>
</dbReference>
<dbReference type="HOGENOM" id="CLU_142690_0_0_3"/>